<evidence type="ECO:0008006" key="3">
    <source>
        <dbReference type="Google" id="ProtNLM"/>
    </source>
</evidence>
<dbReference type="EMBL" id="HBGF01030711">
    <property type="protein sequence ID" value="CAD9127205.1"/>
    <property type="molecule type" value="Transcribed_RNA"/>
</dbReference>
<feature type="region of interest" description="Disordered" evidence="1">
    <location>
        <begin position="312"/>
        <end position="415"/>
    </location>
</feature>
<feature type="region of interest" description="Disordered" evidence="1">
    <location>
        <begin position="1"/>
        <end position="48"/>
    </location>
</feature>
<dbReference type="PANTHER" id="PTHR37035:SF4">
    <property type="entry name" value="C3H1-TYPE DOMAIN-CONTAINING PROTEIN"/>
    <property type="match status" value="1"/>
</dbReference>
<feature type="compositionally biased region" description="Basic residues" evidence="1">
    <location>
        <begin position="76"/>
        <end position="89"/>
    </location>
</feature>
<dbReference type="InterPro" id="IPR053125">
    <property type="entry name" value="RNA-bd_mRNA_stabilization_reg"/>
</dbReference>
<dbReference type="AlphaFoldDB" id="A0A7S1QAW3"/>
<feature type="compositionally biased region" description="Low complexity" evidence="1">
    <location>
        <begin position="486"/>
        <end position="506"/>
    </location>
</feature>
<feature type="compositionally biased region" description="Low complexity" evidence="1">
    <location>
        <begin position="9"/>
        <end position="34"/>
    </location>
</feature>
<feature type="compositionally biased region" description="Polar residues" evidence="1">
    <location>
        <begin position="403"/>
        <end position="415"/>
    </location>
</feature>
<proteinExistence type="predicted"/>
<feature type="region of interest" description="Disordered" evidence="1">
    <location>
        <begin position="62"/>
        <end position="106"/>
    </location>
</feature>
<reference evidence="2" key="1">
    <citation type="submission" date="2021-01" db="EMBL/GenBank/DDBJ databases">
        <authorList>
            <person name="Corre E."/>
            <person name="Pelletier E."/>
            <person name="Niang G."/>
            <person name="Scheremetjew M."/>
            <person name="Finn R."/>
            <person name="Kale V."/>
            <person name="Holt S."/>
            <person name="Cochrane G."/>
            <person name="Meng A."/>
            <person name="Brown T."/>
            <person name="Cohen L."/>
        </authorList>
    </citation>
    <scope>NUCLEOTIDE SEQUENCE</scope>
    <source>
        <strain evidence="2">CCAP 1951/1</strain>
    </source>
</reference>
<name>A0A7S1QAW3_NEODS</name>
<feature type="region of interest" description="Disordered" evidence="1">
    <location>
        <begin position="470"/>
        <end position="591"/>
    </location>
</feature>
<gene>
    <name evidence="2" type="ORF">NDES1114_LOCUS20492</name>
</gene>
<dbReference type="PANTHER" id="PTHR37035">
    <property type="entry name" value="C3H1-TYPE DOMAIN-CONTAINING PROTEIN-RELATED"/>
    <property type="match status" value="1"/>
</dbReference>
<feature type="compositionally biased region" description="Low complexity" evidence="1">
    <location>
        <begin position="319"/>
        <end position="333"/>
    </location>
</feature>
<feature type="compositionally biased region" description="Polar residues" evidence="1">
    <location>
        <begin position="556"/>
        <end position="565"/>
    </location>
</feature>
<feature type="compositionally biased region" description="Basic and acidic residues" evidence="1">
    <location>
        <begin position="540"/>
        <end position="555"/>
    </location>
</feature>
<evidence type="ECO:0000256" key="1">
    <source>
        <dbReference type="SAM" id="MobiDB-lite"/>
    </source>
</evidence>
<protein>
    <recommendedName>
        <fullName evidence="3">C3H1-type domain-containing protein</fullName>
    </recommendedName>
</protein>
<accession>A0A7S1QAW3</accession>
<sequence>MDHNAAPFVPKGKGQQRPQQTQPVTPPLGSATSPHGPPSGGSFGSRSGSGYGYGGNYGGNYGANQGGGLPPPHPNAGHHHHHHHHHHHNSGYGGGTGTSPTQAFEFTNNVAGGGMHYGGYGGGGGGGHQNAPMPQLHPQLPESIWVLDPLTRKLKVPTHLIVPTAATATLGTTPSLCLAFLESRCRHPWCRQAHIPLAVVQRLRSEAQNAPTCCHTHKSPLDIHFLTSRFSSIEIAFHNGTKISVPTERLAVTVGLQRHLAQVVPKTKTGPSFEVSSRMVCRLHLGHRCRYLEDCNNLHVCREYDAVTSAFHESGNDRSPAAAGQPANAPNSGQPSHHSTPIAGGSPVPAGGPPPPKYADPNSSGAGRSPPFGGLPPPSPLVSPQASFTPTPGTPMTAASPFGNASGSLSSLTPASAGSHVIHNGRTYSVQAVRHGSVTDFEFAKLAEAHHTIFGPGKFEVIDLLSSPSAGPSAPPSVFGHAHNQSATATSHSSPAASPPAIDSTAKIWGSAGTPLGDFAGGSAGLPPSMASLGALPPPAERRDRAASKPDDDRWSNQTTPQRTRVSAGVWGEATLPGPKLDLAGSLDKSA</sequence>
<organism evidence="2">
    <name type="scientific">Neobodo designis</name>
    <name type="common">Flagellated protozoan</name>
    <name type="synonym">Bodo designis</name>
    <dbReference type="NCBI Taxonomy" id="312471"/>
    <lineage>
        <taxon>Eukaryota</taxon>
        <taxon>Discoba</taxon>
        <taxon>Euglenozoa</taxon>
        <taxon>Kinetoplastea</taxon>
        <taxon>Metakinetoplastina</taxon>
        <taxon>Neobodonida</taxon>
        <taxon>Neobodo</taxon>
    </lineage>
</organism>
<feature type="compositionally biased region" description="Gly residues" evidence="1">
    <location>
        <begin position="38"/>
        <end position="48"/>
    </location>
</feature>
<evidence type="ECO:0000313" key="2">
    <source>
        <dbReference type="EMBL" id="CAD9127205.1"/>
    </source>
</evidence>